<evidence type="ECO:0000313" key="4">
    <source>
        <dbReference type="Proteomes" id="UP001465668"/>
    </source>
</evidence>
<keyword evidence="1" id="KW-1133">Transmembrane helix</keyword>
<dbReference type="EMBL" id="JARVKM010000052">
    <property type="protein sequence ID" value="KAK9773307.1"/>
    <property type="molecule type" value="Genomic_DNA"/>
</dbReference>
<reference evidence="3 4" key="1">
    <citation type="submission" date="2024-02" db="EMBL/GenBank/DDBJ databases">
        <title>First draft genome assembly of two strains of Seiridium cardinale.</title>
        <authorList>
            <person name="Emiliani G."/>
            <person name="Scali E."/>
        </authorList>
    </citation>
    <scope>NUCLEOTIDE SEQUENCE [LARGE SCALE GENOMIC DNA]</scope>
    <source>
        <strain evidence="3 4">BM-138-000479</strain>
    </source>
</reference>
<dbReference type="Proteomes" id="UP001465668">
    <property type="component" value="Unassembled WGS sequence"/>
</dbReference>
<organism evidence="3 4">
    <name type="scientific">Seiridium cardinale</name>
    <dbReference type="NCBI Taxonomy" id="138064"/>
    <lineage>
        <taxon>Eukaryota</taxon>
        <taxon>Fungi</taxon>
        <taxon>Dikarya</taxon>
        <taxon>Ascomycota</taxon>
        <taxon>Pezizomycotina</taxon>
        <taxon>Sordariomycetes</taxon>
        <taxon>Xylariomycetidae</taxon>
        <taxon>Amphisphaeriales</taxon>
        <taxon>Sporocadaceae</taxon>
        <taxon>Seiridium</taxon>
    </lineage>
</organism>
<dbReference type="PANTHER" id="PTHR35408">
    <property type="entry name" value="CHROMOSOME 15, WHOLE GENOME SHOTGUN SEQUENCE"/>
    <property type="match status" value="1"/>
</dbReference>
<evidence type="ECO:0000259" key="2">
    <source>
        <dbReference type="Pfam" id="PF13632"/>
    </source>
</evidence>
<comment type="caution">
    <text evidence="3">The sequence shown here is derived from an EMBL/GenBank/DDBJ whole genome shotgun (WGS) entry which is preliminary data.</text>
</comment>
<keyword evidence="1" id="KW-0472">Membrane</keyword>
<keyword evidence="1" id="KW-0812">Transmembrane</keyword>
<dbReference type="Pfam" id="PF13632">
    <property type="entry name" value="Glyco_trans_2_3"/>
    <property type="match status" value="1"/>
</dbReference>
<protein>
    <recommendedName>
        <fullName evidence="2">Glycosyltransferase 2-like domain-containing protein</fullName>
    </recommendedName>
</protein>
<evidence type="ECO:0000313" key="3">
    <source>
        <dbReference type="EMBL" id="KAK9773307.1"/>
    </source>
</evidence>
<accession>A0ABR2XHQ7</accession>
<feature type="domain" description="Glycosyltransferase 2-like" evidence="2">
    <location>
        <begin position="2"/>
        <end position="175"/>
    </location>
</feature>
<dbReference type="PANTHER" id="PTHR35408:SF2">
    <property type="entry name" value="GLYCOSYLTRANSFERASE 2-LIKE DOMAIN-CONTAINING PROTEIN"/>
    <property type="match status" value="1"/>
</dbReference>
<sequence>MFENGITYSKNIVYTAIEYGVGTGDVSPFVGHNAFLHWKALQSIEFVDTTHVQQKHWSDGHVSEDLDISPRLQMQGLAIRLATYHNGSFKEGVSLTIYDELTGWEKYAYGCNELVLYPFHYHRLHLHLGVQSNRMPCTVIDHHVDYAIASGMVLAAVNYIVIGSFPDDVDHLYHPSWGIWCSLVVVFNLFGSMAFSMARHQLKEETFWRAILQA</sequence>
<name>A0ABR2XHQ7_9PEZI</name>
<proteinExistence type="predicted"/>
<gene>
    <name evidence="3" type="ORF">SCAR479_10036</name>
</gene>
<feature type="transmembrane region" description="Helical" evidence="1">
    <location>
        <begin position="144"/>
        <end position="165"/>
    </location>
</feature>
<feature type="transmembrane region" description="Helical" evidence="1">
    <location>
        <begin position="177"/>
        <end position="198"/>
    </location>
</feature>
<evidence type="ECO:0000256" key="1">
    <source>
        <dbReference type="SAM" id="Phobius"/>
    </source>
</evidence>
<dbReference type="InterPro" id="IPR001173">
    <property type="entry name" value="Glyco_trans_2-like"/>
</dbReference>
<keyword evidence="4" id="KW-1185">Reference proteome</keyword>